<evidence type="ECO:0000313" key="12">
    <source>
        <dbReference type="Proteomes" id="UP001289374"/>
    </source>
</evidence>
<feature type="region of interest" description="Disordered" evidence="7">
    <location>
        <begin position="1238"/>
        <end position="1271"/>
    </location>
</feature>
<dbReference type="Pfam" id="PF00931">
    <property type="entry name" value="NB-ARC"/>
    <property type="match status" value="1"/>
</dbReference>
<reference evidence="11" key="1">
    <citation type="submission" date="2020-06" db="EMBL/GenBank/DDBJ databases">
        <authorList>
            <person name="Li T."/>
            <person name="Hu X."/>
            <person name="Zhang T."/>
            <person name="Song X."/>
            <person name="Zhang H."/>
            <person name="Dai N."/>
            <person name="Sheng W."/>
            <person name="Hou X."/>
            <person name="Wei L."/>
        </authorList>
    </citation>
    <scope>NUCLEOTIDE SEQUENCE</scope>
    <source>
        <strain evidence="11">K16</strain>
        <tissue evidence="11">Leaf</tissue>
    </source>
</reference>
<feature type="region of interest" description="Disordered" evidence="7">
    <location>
        <begin position="1346"/>
        <end position="1411"/>
    </location>
</feature>
<keyword evidence="12" id="KW-1185">Reference proteome</keyword>
<evidence type="ECO:0000256" key="7">
    <source>
        <dbReference type="SAM" id="MobiDB-lite"/>
    </source>
</evidence>
<feature type="domain" description="NB-ARC" evidence="8">
    <location>
        <begin position="163"/>
        <end position="330"/>
    </location>
</feature>
<protein>
    <submittedName>
        <fullName evidence="11">Disease resistance protein</fullName>
    </submittedName>
</protein>
<comment type="caution">
    <text evidence="11">The sequence shown here is derived from an EMBL/GenBank/DDBJ whole genome shotgun (WGS) entry which is preliminary data.</text>
</comment>
<dbReference type="GO" id="GO:0051607">
    <property type="term" value="P:defense response to virus"/>
    <property type="evidence" value="ECO:0007669"/>
    <property type="project" value="UniProtKB-ARBA"/>
</dbReference>
<dbReference type="SUPFAM" id="SSF52058">
    <property type="entry name" value="L domain-like"/>
    <property type="match status" value="1"/>
</dbReference>
<evidence type="ECO:0000259" key="9">
    <source>
        <dbReference type="Pfam" id="PF03732"/>
    </source>
</evidence>
<feature type="compositionally biased region" description="Basic residues" evidence="7">
    <location>
        <begin position="1393"/>
        <end position="1411"/>
    </location>
</feature>
<dbReference type="GO" id="GO:0005524">
    <property type="term" value="F:ATP binding"/>
    <property type="evidence" value="ECO:0007669"/>
    <property type="project" value="UniProtKB-KW"/>
</dbReference>
<keyword evidence="5" id="KW-0611">Plant defense</keyword>
<evidence type="ECO:0000259" key="8">
    <source>
        <dbReference type="Pfam" id="PF00931"/>
    </source>
</evidence>
<organism evidence="11 12">
    <name type="scientific">Sesamum angolense</name>
    <dbReference type="NCBI Taxonomy" id="2727404"/>
    <lineage>
        <taxon>Eukaryota</taxon>
        <taxon>Viridiplantae</taxon>
        <taxon>Streptophyta</taxon>
        <taxon>Embryophyta</taxon>
        <taxon>Tracheophyta</taxon>
        <taxon>Spermatophyta</taxon>
        <taxon>Magnoliopsida</taxon>
        <taxon>eudicotyledons</taxon>
        <taxon>Gunneridae</taxon>
        <taxon>Pentapetalae</taxon>
        <taxon>asterids</taxon>
        <taxon>lamiids</taxon>
        <taxon>Lamiales</taxon>
        <taxon>Pedaliaceae</taxon>
        <taxon>Sesamum</taxon>
    </lineage>
</organism>
<dbReference type="Pfam" id="PF03732">
    <property type="entry name" value="Retrotrans_gag"/>
    <property type="match status" value="1"/>
</dbReference>
<proteinExistence type="inferred from homology"/>
<dbReference type="InterPro" id="IPR036388">
    <property type="entry name" value="WH-like_DNA-bd_sf"/>
</dbReference>
<accession>A0AAE1XGR4</accession>
<evidence type="ECO:0000256" key="3">
    <source>
        <dbReference type="ARBA" id="ARBA00022737"/>
    </source>
</evidence>
<feature type="domain" description="Retrotransposon gag" evidence="9">
    <location>
        <begin position="1040"/>
        <end position="1131"/>
    </location>
</feature>
<comment type="similarity">
    <text evidence="1">Belongs to the disease resistance NB-LRR family.</text>
</comment>
<dbReference type="Gene3D" id="3.40.50.300">
    <property type="entry name" value="P-loop containing nucleotide triphosphate hydrolases"/>
    <property type="match status" value="1"/>
</dbReference>
<dbReference type="InterPro" id="IPR002182">
    <property type="entry name" value="NB-ARC"/>
</dbReference>
<evidence type="ECO:0000313" key="11">
    <source>
        <dbReference type="EMBL" id="KAK4411147.1"/>
    </source>
</evidence>
<reference evidence="11" key="2">
    <citation type="journal article" date="2024" name="Plant">
        <title>Genomic evolution and insights into agronomic trait innovations of Sesamum species.</title>
        <authorList>
            <person name="Miao H."/>
            <person name="Wang L."/>
            <person name="Qu L."/>
            <person name="Liu H."/>
            <person name="Sun Y."/>
            <person name="Le M."/>
            <person name="Wang Q."/>
            <person name="Wei S."/>
            <person name="Zheng Y."/>
            <person name="Lin W."/>
            <person name="Duan Y."/>
            <person name="Cao H."/>
            <person name="Xiong S."/>
            <person name="Wang X."/>
            <person name="Wei L."/>
            <person name="Li C."/>
            <person name="Ma Q."/>
            <person name="Ju M."/>
            <person name="Zhao R."/>
            <person name="Li G."/>
            <person name="Mu C."/>
            <person name="Tian Q."/>
            <person name="Mei H."/>
            <person name="Zhang T."/>
            <person name="Gao T."/>
            <person name="Zhang H."/>
        </authorList>
    </citation>
    <scope>NUCLEOTIDE SEQUENCE</scope>
    <source>
        <strain evidence="11">K16</strain>
    </source>
</reference>
<dbReference type="PRINTS" id="PR00364">
    <property type="entry name" value="DISEASERSIST"/>
</dbReference>
<dbReference type="Gene3D" id="3.80.10.10">
    <property type="entry name" value="Ribonuclease Inhibitor"/>
    <property type="match status" value="1"/>
</dbReference>
<dbReference type="PANTHER" id="PTHR33463:SF202">
    <property type="entry name" value="NB-ARC DOMAIN-CONTAINING PROTEIN"/>
    <property type="match status" value="1"/>
</dbReference>
<keyword evidence="2" id="KW-0433">Leucine-rich repeat</keyword>
<feature type="domain" description="Disease resistance protein winged helix" evidence="10">
    <location>
        <begin position="419"/>
        <end position="484"/>
    </location>
</feature>
<keyword evidence="3" id="KW-0677">Repeat</keyword>
<dbReference type="Gene3D" id="1.10.10.10">
    <property type="entry name" value="Winged helix-like DNA-binding domain superfamily/Winged helix DNA-binding domain"/>
    <property type="match status" value="1"/>
</dbReference>
<feature type="region of interest" description="Disordered" evidence="7">
    <location>
        <begin position="925"/>
        <end position="961"/>
    </location>
</feature>
<evidence type="ECO:0000256" key="4">
    <source>
        <dbReference type="ARBA" id="ARBA00022741"/>
    </source>
</evidence>
<sequence>MEVLASVVGSLVAEPCRALFLFLRDKLRNPLRFTANLVALDKEMEGLIDRRNQLREHLALAATAGLQAPPQVRNWLGQVNRLEGHVRCFKDYLALRARKSACSSCLSCSKLADRVARWLQGARKLTSDAGEFPESMAGPDSSIVRTEYIPAPTIVDQPTASRNMAKVMDVLSSMEVKRIGIWGMGGAGKTTLAKNINNKLTIPSHDSFSIVIWVTVSNKTRETESELKKVQKLIADRLKLALTEESMETRASKLHARLMMEKTFLLIFDDVWDTMDWDLVGIPAPDVHKGGKIILTTRFSNVCLQMTEVTLKIDVLNEKEAWSLFCTSAGEVATLGEVEPLARAITKECAGLPLAIVVVGASLRGKRMIELWKDALNALRRSEPLIRGRIEDKVYNPIKWSYDVLPDECIKSCFLFCCLFPEDYQIHVEELVRYWLAEGLLDEYHNIEEVVDRGMTIIEILKDSSLLEQGDWSTVKIHDVIRDVSVWISSSLQKECKFLVRSGIGLHQIREGELFGKSYKRVSFMNNEIKELPNAVPECPTVSTLLLQWNKELEEIPHQFLAAFMSLKILDLSGCFLIKSLPPCFDQLGELQALVLRSCIHLETLPPFGGLAKLQVLVCCNTKVATLPQEYLDMRGNKQMKFIGERGEISHLFKEILSLDRLIALFIDLDSSASTLETSDTLLNRMMKFKKFELSIGSSASILEADRGRSKKVFLLNIHVWGERMEWLLVNSTSLYFQGCQGLDIMLEKLVANSDEVGSYDTVKLLSISTSTDGFGVGSSLVKLERILVYSCEQAEELFKFDQNSAQDSMLFPNLKAILLSDCPALRYLSEQNVACPGLEVVSVQNCPLLRKLPFTAQNVGTINIKSLWSERRRKWSKLPNLETLTALEKLLGVPTLKPAKIGLLKEGELEFDPEIEKTARRLRKETKQLKGEASTSSTSKADFELDVPTSSESEEEVMAQNPERTINEMTSPDLNQQPLCIEYPTLDVDFELKSGLIHLLPTFRGLAGEDPHKHIKEFHVVCSGMRPQGVTEEQVKLRAFPFSLGDKAKDWLYSLPSGTIVSWNELKKQFLENYFPASRTTNIRKNISGIRQNSGESFYEYWGRFKQLVESCPHHQIPDHLLIQYFYEGLFEANRSLVDAASGGALYDKTPTEARKLITTMAANNQQFGNRSDNPPRKEGLNKSKLVEFAHLRDISPMLVPPFMKNQPNMPMPLVGSPGNNIRDMIFSNTYNPGWRDHPNLRYGNQSQNFQKPPYQHPPPPQSNSNSGTSLEDMMKTLVANTQQFQQDTRASIQNLESQVSQLASSVSRLESQGKLPSQTIINPKQNASAIVLRSGKELKTEISTRHGHVQQGKTEEELEIPSKQAEEPAQVSNDIPKELVTKPPFPERFAKAKKKKKKKKSLKPFAKWR</sequence>
<dbReference type="Pfam" id="PF23559">
    <property type="entry name" value="WHD_DRP"/>
    <property type="match status" value="1"/>
</dbReference>
<dbReference type="InterPro" id="IPR027417">
    <property type="entry name" value="P-loop_NTPase"/>
</dbReference>
<keyword evidence="4" id="KW-0547">Nucleotide-binding</keyword>
<gene>
    <name evidence="11" type="ORF">Sango_0187700</name>
</gene>
<dbReference type="PANTHER" id="PTHR33463">
    <property type="entry name" value="NB-ARC DOMAIN-CONTAINING PROTEIN-RELATED"/>
    <property type="match status" value="1"/>
</dbReference>
<dbReference type="InterPro" id="IPR058922">
    <property type="entry name" value="WHD_DRP"/>
</dbReference>
<dbReference type="FunFam" id="3.40.50.300:FF:001091">
    <property type="entry name" value="Probable disease resistance protein At1g61300"/>
    <property type="match status" value="1"/>
</dbReference>
<dbReference type="InterPro" id="IPR042197">
    <property type="entry name" value="Apaf_helical"/>
</dbReference>
<evidence type="ECO:0000256" key="5">
    <source>
        <dbReference type="ARBA" id="ARBA00022821"/>
    </source>
</evidence>
<evidence type="ECO:0000256" key="2">
    <source>
        <dbReference type="ARBA" id="ARBA00022614"/>
    </source>
</evidence>
<evidence type="ECO:0000256" key="1">
    <source>
        <dbReference type="ARBA" id="ARBA00008894"/>
    </source>
</evidence>
<dbReference type="InterPro" id="IPR050905">
    <property type="entry name" value="Plant_NBS-LRR"/>
</dbReference>
<dbReference type="FunFam" id="1.10.10.10:FF:000322">
    <property type="entry name" value="Probable disease resistance protein At1g63360"/>
    <property type="match status" value="1"/>
</dbReference>
<keyword evidence="6" id="KW-0067">ATP-binding</keyword>
<name>A0AAE1XGR4_9LAMI</name>
<dbReference type="Proteomes" id="UP001289374">
    <property type="component" value="Unassembled WGS sequence"/>
</dbReference>
<dbReference type="EMBL" id="JACGWL010000001">
    <property type="protein sequence ID" value="KAK4411147.1"/>
    <property type="molecule type" value="Genomic_DNA"/>
</dbReference>
<evidence type="ECO:0000259" key="10">
    <source>
        <dbReference type="Pfam" id="PF23559"/>
    </source>
</evidence>
<dbReference type="Gene3D" id="1.10.8.430">
    <property type="entry name" value="Helical domain of apoptotic protease-activating factors"/>
    <property type="match status" value="1"/>
</dbReference>
<dbReference type="SUPFAM" id="SSF52540">
    <property type="entry name" value="P-loop containing nucleoside triphosphate hydrolases"/>
    <property type="match status" value="1"/>
</dbReference>
<evidence type="ECO:0000256" key="6">
    <source>
        <dbReference type="ARBA" id="ARBA00022840"/>
    </source>
</evidence>
<dbReference type="InterPro" id="IPR032675">
    <property type="entry name" value="LRR_dom_sf"/>
</dbReference>
<dbReference type="GO" id="GO:0043531">
    <property type="term" value="F:ADP binding"/>
    <property type="evidence" value="ECO:0007669"/>
    <property type="project" value="InterPro"/>
</dbReference>
<dbReference type="InterPro" id="IPR005162">
    <property type="entry name" value="Retrotrans_gag_dom"/>
</dbReference>